<reference evidence="4" key="1">
    <citation type="submission" date="2018-05" db="EMBL/GenBank/DDBJ databases">
        <authorList>
            <person name="Lanie J.A."/>
            <person name="Ng W.-L."/>
            <person name="Kazmierczak K.M."/>
            <person name="Andrzejewski T.M."/>
            <person name="Davidsen T.M."/>
            <person name="Wayne K.J."/>
            <person name="Tettelin H."/>
            <person name="Glass J.I."/>
            <person name="Rusch D."/>
            <person name="Podicherti R."/>
            <person name="Tsui H.-C.T."/>
            <person name="Winkler M.E."/>
        </authorList>
    </citation>
    <scope>NUCLEOTIDE SEQUENCE</scope>
</reference>
<dbReference type="AlphaFoldDB" id="A0A381UJM4"/>
<dbReference type="PIRSF" id="PIRSF000105">
    <property type="entry name" value="HCDH"/>
    <property type="match status" value="1"/>
</dbReference>
<dbReference type="SUPFAM" id="SSF48179">
    <property type="entry name" value="6-phosphogluconate dehydrogenase C-terminal domain-like"/>
    <property type="match status" value="1"/>
</dbReference>
<dbReference type="GO" id="GO:0070403">
    <property type="term" value="F:NAD+ binding"/>
    <property type="evidence" value="ECO:0007669"/>
    <property type="project" value="InterPro"/>
</dbReference>
<name>A0A381UJM4_9ZZZZ</name>
<feature type="domain" description="3-hydroxyacyl-CoA dehydrogenase C-terminal" evidence="2">
    <location>
        <begin position="202"/>
        <end position="245"/>
    </location>
</feature>
<dbReference type="InterPro" id="IPR022694">
    <property type="entry name" value="3-OHacyl-CoA_DH"/>
</dbReference>
<dbReference type="Pfam" id="PF02737">
    <property type="entry name" value="3HCDH_N"/>
    <property type="match status" value="1"/>
</dbReference>
<dbReference type="GO" id="GO:0016616">
    <property type="term" value="F:oxidoreductase activity, acting on the CH-OH group of donors, NAD or NADP as acceptor"/>
    <property type="evidence" value="ECO:0007669"/>
    <property type="project" value="InterPro"/>
</dbReference>
<evidence type="ECO:0000259" key="3">
    <source>
        <dbReference type="Pfam" id="PF02737"/>
    </source>
</evidence>
<dbReference type="Gene3D" id="1.10.1040.10">
    <property type="entry name" value="N-(1-d-carboxylethyl)-l-norvaline Dehydrogenase, domain 2"/>
    <property type="match status" value="1"/>
</dbReference>
<dbReference type="PANTHER" id="PTHR48075">
    <property type="entry name" value="3-HYDROXYACYL-COA DEHYDROGENASE FAMILY PROTEIN"/>
    <property type="match status" value="1"/>
</dbReference>
<organism evidence="4">
    <name type="scientific">marine metagenome</name>
    <dbReference type="NCBI Taxonomy" id="408172"/>
    <lineage>
        <taxon>unclassified sequences</taxon>
        <taxon>metagenomes</taxon>
        <taxon>ecological metagenomes</taxon>
    </lineage>
</organism>
<keyword evidence="1" id="KW-0560">Oxidoreductase</keyword>
<proteinExistence type="predicted"/>
<dbReference type="InterPro" id="IPR006176">
    <property type="entry name" value="3-OHacyl-CoA_DH_NAD-bd"/>
</dbReference>
<protein>
    <recommendedName>
        <fullName evidence="5">3-hydroxyacyl-CoA dehydrogenase NAD binding domain-containing protein</fullName>
    </recommendedName>
</protein>
<evidence type="ECO:0000313" key="4">
    <source>
        <dbReference type="EMBL" id="SVA28372.1"/>
    </source>
</evidence>
<gene>
    <name evidence="4" type="ORF">METZ01_LOCUS81226</name>
</gene>
<dbReference type="GO" id="GO:0006631">
    <property type="term" value="P:fatty acid metabolic process"/>
    <property type="evidence" value="ECO:0007669"/>
    <property type="project" value="InterPro"/>
</dbReference>
<evidence type="ECO:0008006" key="5">
    <source>
        <dbReference type="Google" id="ProtNLM"/>
    </source>
</evidence>
<dbReference type="InterPro" id="IPR036291">
    <property type="entry name" value="NAD(P)-bd_dom_sf"/>
</dbReference>
<sequence length="256" mass="27790">MKLEDVNSIGILGAGVMGGGIAQCAILAGKNVIVRDLTDEICNNAREIILNSRFGFNGAIQLGKMTEESRDTAMSRLSLTTDVEDLKDCDLIIEAIGGGDDGAIENKPMKLKVWAEIDEVVNKEAVFASNTSFFTIADLAAVTQRKDRFIGMHLFSPANIMKLVEVTRTEDTTDDVVQLIVDLSKSWGKTPILLKDVPGDTGFVGNRIMTAVRREADKLVEEGVGTREDVNLAMTLGFRWPAGPYPQGPSARSGWK</sequence>
<dbReference type="FunFam" id="3.40.50.720:FF:000009">
    <property type="entry name" value="Fatty oxidation complex, alpha subunit"/>
    <property type="match status" value="1"/>
</dbReference>
<dbReference type="Gene3D" id="3.40.50.720">
    <property type="entry name" value="NAD(P)-binding Rossmann-like Domain"/>
    <property type="match status" value="1"/>
</dbReference>
<evidence type="ECO:0000259" key="2">
    <source>
        <dbReference type="Pfam" id="PF00725"/>
    </source>
</evidence>
<dbReference type="InterPro" id="IPR013328">
    <property type="entry name" value="6PGD_dom2"/>
</dbReference>
<dbReference type="InterPro" id="IPR008927">
    <property type="entry name" value="6-PGluconate_DH-like_C_sf"/>
</dbReference>
<dbReference type="EMBL" id="UINC01006576">
    <property type="protein sequence ID" value="SVA28372.1"/>
    <property type="molecule type" value="Genomic_DNA"/>
</dbReference>
<dbReference type="Pfam" id="PF00725">
    <property type="entry name" value="3HCDH"/>
    <property type="match status" value="1"/>
</dbReference>
<feature type="domain" description="3-hydroxyacyl-CoA dehydrogenase NAD binding" evidence="3">
    <location>
        <begin position="9"/>
        <end position="196"/>
    </location>
</feature>
<accession>A0A381UJM4</accession>
<dbReference type="PANTHER" id="PTHR48075:SF5">
    <property type="entry name" value="3-HYDROXYBUTYRYL-COA DEHYDROGENASE"/>
    <property type="match status" value="1"/>
</dbReference>
<dbReference type="SUPFAM" id="SSF51735">
    <property type="entry name" value="NAD(P)-binding Rossmann-fold domains"/>
    <property type="match status" value="1"/>
</dbReference>
<evidence type="ECO:0000256" key="1">
    <source>
        <dbReference type="ARBA" id="ARBA00023002"/>
    </source>
</evidence>
<dbReference type="InterPro" id="IPR006108">
    <property type="entry name" value="3HC_DH_C"/>
</dbReference>